<dbReference type="eggNOG" id="ENOG50344YZ">
    <property type="taxonomic scope" value="Bacteria"/>
</dbReference>
<dbReference type="AlphaFoldDB" id="Q0VLV0"/>
<reference evidence="1 2" key="1">
    <citation type="journal article" date="2006" name="Nat. Biotechnol.">
        <title>Genome sequence of the ubiquitous hydrocarbon-degrading marine bacterium Alcanivorax borkumensis.</title>
        <authorList>
            <person name="Schneiker S."/>
            <person name="Martins dos Santos V.A.P."/>
            <person name="Bartels D."/>
            <person name="Bekel T."/>
            <person name="Brecht M."/>
            <person name="Buhrmester J."/>
            <person name="Chernikova T.N."/>
            <person name="Denaro R."/>
            <person name="Ferrer M."/>
            <person name="Gertler C."/>
            <person name="Goesmann A."/>
            <person name="Golyshina O.V."/>
            <person name="Kaminski F."/>
            <person name="Khachane A.N."/>
            <person name="Lang S."/>
            <person name="Linke B."/>
            <person name="McHardy A.C."/>
            <person name="Meyer F."/>
            <person name="Nechitaylo T."/>
            <person name="Puehler A."/>
            <person name="Regenhardt D."/>
            <person name="Rupp O."/>
            <person name="Sabirova J.S."/>
            <person name="Selbitschka W."/>
            <person name="Yakimov M.M."/>
            <person name="Timmis K.N."/>
            <person name="Vorhoelter F.-J."/>
            <person name="Weidner S."/>
            <person name="Kaiser O."/>
            <person name="Golyshin P.N."/>
        </authorList>
    </citation>
    <scope>NUCLEOTIDE SEQUENCE [LARGE SCALE GENOMIC DNA]</scope>
    <source>
        <strain evidence="2">ATCC 700651 / DSM 11573 / NCIMB 13689 / SK2</strain>
    </source>
</reference>
<gene>
    <name evidence="1" type="ordered locus">ABO_2400</name>
</gene>
<keyword evidence="2" id="KW-1185">Reference proteome</keyword>
<protein>
    <submittedName>
        <fullName evidence="1">Uncharacterized protein</fullName>
    </submittedName>
</protein>
<accession>Q0VLV0</accession>
<name>Q0VLV0_ALCBS</name>
<dbReference type="HOGENOM" id="CLU_945389_0_0_6"/>
<dbReference type="EMBL" id="AM286690">
    <property type="protein sequence ID" value="CAL17848.1"/>
    <property type="molecule type" value="Genomic_DNA"/>
</dbReference>
<organism evidence="1 2">
    <name type="scientific">Alcanivorax borkumensis (strain ATCC 700651 / DSM 11573 / NCIMB 13689 / SK2)</name>
    <dbReference type="NCBI Taxonomy" id="393595"/>
    <lineage>
        <taxon>Bacteria</taxon>
        <taxon>Pseudomonadati</taxon>
        <taxon>Pseudomonadota</taxon>
        <taxon>Gammaproteobacteria</taxon>
        <taxon>Oceanospirillales</taxon>
        <taxon>Alcanivoracaceae</taxon>
        <taxon>Alcanivorax</taxon>
    </lineage>
</organism>
<evidence type="ECO:0000313" key="2">
    <source>
        <dbReference type="Proteomes" id="UP000008871"/>
    </source>
</evidence>
<sequence>MVEFKGACLMTWSEGYWDIINELYWVPSYLGLKSIPKRHWTVEGNMVCVPKSMTNPSGPLYRRVRSGDDYEAFIRRQEETFNHILNLTLSILPGEVVAEIFGPVANFSVPGDLKVLGKSISNRYSWIAGANATTPDAFLLSESCIFAIEIKFNAKTSLDQLAKYVALIAGEEIQNGKRDFVNLLFVYPLKANEKFISQTNINPVDIGPRYFDMLSDSVGNARVKSLYLSEQESIRDTLSRLNVRCITWQDLYGQIISFMEKLGESNGDKTLFRLLSGLASEILFHPLSCVDEKA</sequence>
<evidence type="ECO:0000313" key="1">
    <source>
        <dbReference type="EMBL" id="CAL17848.1"/>
    </source>
</evidence>
<proteinExistence type="predicted"/>
<dbReference type="KEGG" id="abo:ABO_2400"/>
<dbReference type="Proteomes" id="UP000008871">
    <property type="component" value="Chromosome"/>
</dbReference>